<organism evidence="3 4">
    <name type="scientific">Nelumbo nucifera</name>
    <name type="common">Sacred lotus</name>
    <dbReference type="NCBI Taxonomy" id="4432"/>
    <lineage>
        <taxon>Eukaryota</taxon>
        <taxon>Viridiplantae</taxon>
        <taxon>Streptophyta</taxon>
        <taxon>Embryophyta</taxon>
        <taxon>Tracheophyta</taxon>
        <taxon>Spermatophyta</taxon>
        <taxon>Magnoliopsida</taxon>
        <taxon>Proteales</taxon>
        <taxon>Nelumbonaceae</taxon>
        <taxon>Nelumbo</taxon>
    </lineage>
</organism>
<evidence type="ECO:0000256" key="2">
    <source>
        <dbReference type="SAM" id="Phobius"/>
    </source>
</evidence>
<dbReference type="OrthoDB" id="1909644at2759"/>
<dbReference type="Proteomes" id="UP000189703">
    <property type="component" value="Unplaced"/>
</dbReference>
<dbReference type="KEGG" id="nnu:104602035"/>
<feature type="transmembrane region" description="Helical" evidence="2">
    <location>
        <begin position="12"/>
        <end position="35"/>
    </location>
</feature>
<dbReference type="PANTHER" id="PTHR46702">
    <property type="entry name" value="DNA LIGASE (DUF1666)-RELATED"/>
    <property type="match status" value="1"/>
</dbReference>
<keyword evidence="2" id="KW-1133">Transmembrane helix</keyword>
<dbReference type="InterPro" id="IPR012870">
    <property type="entry name" value="DUF1666"/>
</dbReference>
<feature type="region of interest" description="Disordered" evidence="1">
    <location>
        <begin position="148"/>
        <end position="190"/>
    </location>
</feature>
<protein>
    <submittedName>
        <fullName evidence="4">Uncharacterized protein LOC104602035 isoform X1</fullName>
    </submittedName>
</protein>
<dbReference type="RefSeq" id="XP_010263888.1">
    <property type="nucleotide sequence ID" value="XM_010265586.2"/>
</dbReference>
<proteinExistence type="predicted"/>
<name>A0A1U8AMC8_NELNU</name>
<dbReference type="AlphaFoldDB" id="A0A1U8AMC8"/>
<dbReference type="OMA" id="NQEGYSC"/>
<dbReference type="FunCoup" id="A0A1U8AMC8">
    <property type="interactions" value="829"/>
</dbReference>
<dbReference type="Pfam" id="PF07891">
    <property type="entry name" value="DUF1666"/>
    <property type="match status" value="1"/>
</dbReference>
<keyword evidence="2" id="KW-0812">Transmembrane</keyword>
<reference evidence="4" key="1">
    <citation type="submission" date="2025-08" db="UniProtKB">
        <authorList>
            <consortium name="RefSeq"/>
        </authorList>
    </citation>
    <scope>IDENTIFICATION</scope>
</reference>
<evidence type="ECO:0000313" key="3">
    <source>
        <dbReference type="Proteomes" id="UP000189703"/>
    </source>
</evidence>
<accession>A0A1U8AMC8</accession>
<gene>
    <name evidence="4" type="primary">LOC104602035</name>
</gene>
<evidence type="ECO:0000313" key="4">
    <source>
        <dbReference type="RefSeq" id="XP_010263888.1"/>
    </source>
</evidence>
<sequence length="559" mass="65499">MLCPCPKEPLVVLFFNVSTSFYLLFLFFYFSSILLPKFFHHFLCTKTISNSSDYEYQVGYSEEEEEEEENHAYYSTECTGKEDLVANIIHGGEALSFLSIKNLEKNKTLIEERTGSDDSIFEGLREIFFEEQLPVCSSLASNYEHDSEAKADETFTSSDTDSFATPMKLNRDERCDNGEGTDNENAERNLPEDEKFLIFVPPRLKTRKLEAQVKDGDEMFGDSFTVGSTSKSSSEWKSSINFRDSEDPFSSSSRRSCPNWESYTVFQKYDEEMTFLNRISAQKLSETESLRTIEVFPRSISQRIVHKFTTKRPRGYSRNPYHELENAYVAQICLAWEALNWNYKNFQRFRASQEGDIGCPGRIAQQVQQFQVLLQRYIENEPYEYGRRPEVYARMRISAPKLLQVPEFRDSGDDQKEEFGSKISSTKFLRIMEDGIRTFMNFLKADKENHCEIIKSFFKRHRGVDPIHLKMVKKANEKKKRKLKDLCRAHKCIRKRKLSEEEEMEILMGLIDLKVVSRVLRMSEINEEQLQWCEEKMSKVRMWEGRIQRDSSPLFFPAH</sequence>
<keyword evidence="2" id="KW-0472">Membrane</keyword>
<feature type="compositionally biased region" description="Low complexity" evidence="1">
    <location>
        <begin position="154"/>
        <end position="163"/>
    </location>
</feature>
<dbReference type="PANTHER" id="PTHR46702:SF2">
    <property type="entry name" value="DNA LIGASE (DUF1666)"/>
    <property type="match status" value="1"/>
</dbReference>
<dbReference type="GeneID" id="104602035"/>
<dbReference type="InParanoid" id="A0A1U8AMC8"/>
<dbReference type="eggNOG" id="ENOG502QVT6">
    <property type="taxonomic scope" value="Eukaryota"/>
</dbReference>
<evidence type="ECO:0000256" key="1">
    <source>
        <dbReference type="SAM" id="MobiDB-lite"/>
    </source>
</evidence>
<keyword evidence="3" id="KW-1185">Reference proteome</keyword>